<evidence type="ECO:0000313" key="2">
    <source>
        <dbReference type="EMBL" id="EET58984.1"/>
    </source>
</evidence>
<feature type="domain" description="BIG2" evidence="1">
    <location>
        <begin position="103"/>
        <end position="179"/>
    </location>
</feature>
<gene>
    <name evidence="2" type="ORF">BRYFOR_09090</name>
</gene>
<dbReference type="eggNOG" id="COG5492">
    <property type="taxonomic scope" value="Bacteria"/>
</dbReference>
<name>C6LKA3_9FIRM</name>
<evidence type="ECO:0000259" key="1">
    <source>
        <dbReference type="SMART" id="SM00635"/>
    </source>
</evidence>
<evidence type="ECO:0000313" key="3">
    <source>
        <dbReference type="Proteomes" id="UP000005561"/>
    </source>
</evidence>
<organism evidence="2 3">
    <name type="scientific">Marvinbryantia formatexigens DSM 14469</name>
    <dbReference type="NCBI Taxonomy" id="478749"/>
    <lineage>
        <taxon>Bacteria</taxon>
        <taxon>Bacillati</taxon>
        <taxon>Bacillota</taxon>
        <taxon>Clostridia</taxon>
        <taxon>Lachnospirales</taxon>
        <taxon>Lachnospiraceae</taxon>
        <taxon>Marvinbryantia</taxon>
    </lineage>
</organism>
<keyword evidence="3" id="KW-1185">Reference proteome</keyword>
<dbReference type="Gene3D" id="2.60.40.1080">
    <property type="match status" value="2"/>
</dbReference>
<dbReference type="STRING" id="168384.SAMN05660368_04127"/>
<dbReference type="SMART" id="SM00635">
    <property type="entry name" value="BID_2"/>
    <property type="match status" value="2"/>
</dbReference>
<dbReference type="InterPro" id="IPR003343">
    <property type="entry name" value="Big_2"/>
</dbReference>
<proteinExistence type="predicted"/>
<dbReference type="PANTHER" id="PTHR23019">
    <property type="entry name" value="NUCLEAR PORE MEMBRANE GLYCOPROTEIN GP210-RELATED"/>
    <property type="match status" value="1"/>
</dbReference>
<reference evidence="2" key="1">
    <citation type="submission" date="2009-07" db="EMBL/GenBank/DDBJ databases">
        <authorList>
            <person name="Weinstock G."/>
            <person name="Sodergren E."/>
            <person name="Clifton S."/>
            <person name="Fulton L."/>
            <person name="Fulton B."/>
            <person name="Courtney L."/>
            <person name="Fronick C."/>
            <person name="Harrison M."/>
            <person name="Strong C."/>
            <person name="Farmer C."/>
            <person name="Delahaunty K."/>
            <person name="Markovic C."/>
            <person name="Hall O."/>
            <person name="Minx P."/>
            <person name="Tomlinson C."/>
            <person name="Mitreva M."/>
            <person name="Nelson J."/>
            <person name="Hou S."/>
            <person name="Wollam A."/>
            <person name="Pepin K.H."/>
            <person name="Johnson M."/>
            <person name="Bhonagiri V."/>
            <person name="Nash W.E."/>
            <person name="Warren W."/>
            <person name="Chinwalla A."/>
            <person name="Mardis E.R."/>
            <person name="Wilson R.K."/>
        </authorList>
    </citation>
    <scope>NUCLEOTIDE SEQUENCE [LARGE SCALE GENOMIC DNA]</scope>
    <source>
        <strain evidence="2">DSM 14469</strain>
    </source>
</reference>
<dbReference type="Pfam" id="PF02368">
    <property type="entry name" value="Big_2"/>
    <property type="match status" value="2"/>
</dbReference>
<dbReference type="InterPro" id="IPR045197">
    <property type="entry name" value="NUP210-like"/>
</dbReference>
<feature type="domain" description="BIG2" evidence="1">
    <location>
        <begin position="29"/>
        <end position="101"/>
    </location>
</feature>
<dbReference type="PANTHER" id="PTHR23019:SF0">
    <property type="entry name" value="NUCLEAR PORE MEMBRANE GLYCOPROTEIN 210"/>
    <property type="match status" value="1"/>
</dbReference>
<dbReference type="AlphaFoldDB" id="C6LKA3"/>
<dbReference type="SUPFAM" id="SSF49373">
    <property type="entry name" value="Invasin/intimin cell-adhesion fragments"/>
    <property type="match status" value="2"/>
</dbReference>
<accession>C6LKA3</accession>
<sequence>MKTRISKKGIMTLTLVFMCAIFMSFTVSAASTIKLNSTAKTLYKGQSYTLKVLGTKKKTQWKSSNSKIAKVSAAGKVTAKKAGSVTITAKVSGRTLRARITVKNPTIKLNKSSVTIYTSGTTSLQLKATVKGASSKISWSSSNKKIATVNSKGKVVAQKAGTATITAKANGKMAKCRVTVKKKEQSPRLSKENQHKLYQNTIKNYDRKMKQGAAKWGDSGRATYYAFADIDKNGIDELILRYENTEQALHKTNVDSGYGENTYIYTIDNGKVKTVLSSGEYSPWLEHSNFVKVYKNSNLINRGFSHMPADEVFYRYSNGVLSSKSSLSLVGGNVWTINGKKATRQEYINAFNKATNNDTGYPMERYKG</sequence>
<dbReference type="EMBL" id="ACCL02000023">
    <property type="protein sequence ID" value="EET58984.1"/>
    <property type="molecule type" value="Genomic_DNA"/>
</dbReference>
<dbReference type="Proteomes" id="UP000005561">
    <property type="component" value="Unassembled WGS sequence"/>
</dbReference>
<dbReference type="OrthoDB" id="1885452at2"/>
<dbReference type="RefSeq" id="WP_006863852.1">
    <property type="nucleotide sequence ID" value="NZ_ACCL02000023.1"/>
</dbReference>
<protein>
    <submittedName>
        <fullName evidence="2">Bacterial group 2 Ig-like protein</fullName>
    </submittedName>
</protein>
<dbReference type="InterPro" id="IPR008964">
    <property type="entry name" value="Invasin/intimin_cell_adhesion"/>
</dbReference>
<comment type="caution">
    <text evidence="2">The sequence shown here is derived from an EMBL/GenBank/DDBJ whole genome shotgun (WGS) entry which is preliminary data.</text>
</comment>